<dbReference type="OrthoDB" id="5890869at2759"/>
<protein>
    <recommendedName>
        <fullName evidence="1">F-box domain-containing protein</fullName>
    </recommendedName>
</protein>
<dbReference type="InterPro" id="IPR012885">
    <property type="entry name" value="F-box_Sdz-33"/>
</dbReference>
<dbReference type="PANTHER" id="PTHR22899:SF1">
    <property type="entry name" value="F-BOX ASSOCIATED DOMAIN-CONTAINING PROTEIN"/>
    <property type="match status" value="1"/>
</dbReference>
<feature type="domain" description="F-box" evidence="1">
    <location>
        <begin position="8"/>
        <end position="57"/>
    </location>
</feature>
<evidence type="ECO:0000259" key="1">
    <source>
        <dbReference type="PROSITE" id="PS50181"/>
    </source>
</evidence>
<dbReference type="InterPro" id="IPR053222">
    <property type="entry name" value="Zygotic_Embryogenesis-Asso"/>
</dbReference>
<dbReference type="Pfam" id="PF00646">
    <property type="entry name" value="F-box"/>
    <property type="match status" value="1"/>
</dbReference>
<dbReference type="Pfam" id="PF07735">
    <property type="entry name" value="FBA_2"/>
    <property type="match status" value="1"/>
</dbReference>
<dbReference type="FunCoup" id="G0MC04">
    <property type="interactions" value="3431"/>
</dbReference>
<dbReference type="OMA" id="ECIHHIF"/>
<dbReference type="InterPro" id="IPR001810">
    <property type="entry name" value="F-box_dom"/>
</dbReference>
<gene>
    <name evidence="2" type="ORF">CAEBREN_12033</name>
</gene>
<dbReference type="PROSITE" id="PS50181">
    <property type="entry name" value="FBOX"/>
    <property type="match status" value="1"/>
</dbReference>
<keyword evidence="3" id="KW-1185">Reference proteome</keyword>
<proteinExistence type="predicted"/>
<dbReference type="PANTHER" id="PTHR22899">
    <property type="entry name" value="CYCLIN-RELATED F-BOX FAMILY"/>
    <property type="match status" value="1"/>
</dbReference>
<dbReference type="AlphaFoldDB" id="G0MC04"/>
<dbReference type="eggNOG" id="ENOG502TKI4">
    <property type="taxonomic scope" value="Eukaryota"/>
</dbReference>
<name>G0MC04_CAEBE</name>
<accession>G0MC04</accession>
<sequence>MENIVQQTFPLLKLPVDALKNVLQNMEVLHLLGFSFCSKASLELATSVNLKAIYTSLHISDDSYFIINFQLTNIILNFCPKPNPSGQPIQLSELERVSGTVFGRGADVHWENFAHTARDLFQHVFSVFHLKKIRRVDFTKDTFEVESLKESFKGLEIAEIGFLEEEFAEIGIIDDSIPNEYAREVLSQFSHVPRFVIQRNPFETATQARKFYIQNLTGLRLYDTTSLTINDLLMSNCSRFSAFSSNLWSGKVLNRWLKLWRSGCNPNLRCFEIKIVNGRVEDVLKGLNAQTIPATKTRVFEQSDLDFTGERREKTRIRGGFDIRRSGGTCATITLLEKVDAFNFAFYVWS</sequence>
<evidence type="ECO:0000313" key="2">
    <source>
        <dbReference type="EMBL" id="EGT45663.1"/>
    </source>
</evidence>
<dbReference type="InParanoid" id="G0MC04"/>
<dbReference type="EMBL" id="GL379789">
    <property type="protein sequence ID" value="EGT45663.1"/>
    <property type="molecule type" value="Genomic_DNA"/>
</dbReference>
<reference evidence="3" key="1">
    <citation type="submission" date="2011-07" db="EMBL/GenBank/DDBJ databases">
        <authorList>
            <consortium name="Caenorhabditis brenneri Sequencing and Analysis Consortium"/>
            <person name="Wilson R.K."/>
        </authorList>
    </citation>
    <scope>NUCLEOTIDE SEQUENCE [LARGE SCALE GENOMIC DNA]</scope>
    <source>
        <strain evidence="3">PB2801</strain>
    </source>
</reference>
<organism evidence="3">
    <name type="scientific">Caenorhabditis brenneri</name>
    <name type="common">Nematode worm</name>
    <dbReference type="NCBI Taxonomy" id="135651"/>
    <lineage>
        <taxon>Eukaryota</taxon>
        <taxon>Metazoa</taxon>
        <taxon>Ecdysozoa</taxon>
        <taxon>Nematoda</taxon>
        <taxon>Chromadorea</taxon>
        <taxon>Rhabditida</taxon>
        <taxon>Rhabditina</taxon>
        <taxon>Rhabditomorpha</taxon>
        <taxon>Rhabditoidea</taxon>
        <taxon>Rhabditidae</taxon>
        <taxon>Peloderinae</taxon>
        <taxon>Caenorhabditis</taxon>
    </lineage>
</organism>
<evidence type="ECO:0000313" key="3">
    <source>
        <dbReference type="Proteomes" id="UP000008068"/>
    </source>
</evidence>
<dbReference type="Proteomes" id="UP000008068">
    <property type="component" value="Unassembled WGS sequence"/>
</dbReference>
<dbReference type="HOGENOM" id="CLU_028840_1_3_1"/>